<gene>
    <name evidence="2" type="ORF">ACF05T_33815</name>
</gene>
<evidence type="ECO:0000313" key="2">
    <source>
        <dbReference type="EMBL" id="MFF8280981.1"/>
    </source>
</evidence>
<dbReference type="RefSeq" id="WP_391937747.1">
    <property type="nucleotide sequence ID" value="NZ_JBIBSM010000029.1"/>
</dbReference>
<protein>
    <submittedName>
        <fullName evidence="2">Uncharacterized protein</fullName>
    </submittedName>
</protein>
<name>A0ABW6YM82_9ACTN</name>
<organism evidence="2 3">
    <name type="scientific">Streptomyces lateritius</name>
    <dbReference type="NCBI Taxonomy" id="67313"/>
    <lineage>
        <taxon>Bacteria</taxon>
        <taxon>Bacillati</taxon>
        <taxon>Actinomycetota</taxon>
        <taxon>Actinomycetes</taxon>
        <taxon>Kitasatosporales</taxon>
        <taxon>Streptomycetaceae</taxon>
        <taxon>Streptomyces</taxon>
    </lineage>
</organism>
<dbReference type="Proteomes" id="UP001603013">
    <property type="component" value="Unassembled WGS sequence"/>
</dbReference>
<reference evidence="2 3" key="1">
    <citation type="submission" date="2024-10" db="EMBL/GenBank/DDBJ databases">
        <title>The Natural Products Discovery Center: Release of the First 8490 Sequenced Strains for Exploring Actinobacteria Biosynthetic Diversity.</title>
        <authorList>
            <person name="Kalkreuter E."/>
            <person name="Kautsar S.A."/>
            <person name="Yang D."/>
            <person name="Bader C.D."/>
            <person name="Teijaro C.N."/>
            <person name="Fluegel L."/>
            <person name="Davis C.M."/>
            <person name="Simpson J.R."/>
            <person name="Lauterbach L."/>
            <person name="Steele A.D."/>
            <person name="Gui C."/>
            <person name="Meng S."/>
            <person name="Li G."/>
            <person name="Viehrig K."/>
            <person name="Ye F."/>
            <person name="Su P."/>
            <person name="Kiefer A.F."/>
            <person name="Nichols A."/>
            <person name="Cepeda A.J."/>
            <person name="Yan W."/>
            <person name="Fan B."/>
            <person name="Jiang Y."/>
            <person name="Adhikari A."/>
            <person name="Zheng C.-J."/>
            <person name="Schuster L."/>
            <person name="Cowan T.M."/>
            <person name="Smanski M.J."/>
            <person name="Chevrette M.G."/>
            <person name="De Carvalho L.P.S."/>
            <person name="Shen B."/>
        </authorList>
    </citation>
    <scope>NUCLEOTIDE SEQUENCE [LARGE SCALE GENOMIC DNA]</scope>
    <source>
        <strain evidence="2 3">NPDC015755</strain>
    </source>
</reference>
<evidence type="ECO:0000256" key="1">
    <source>
        <dbReference type="SAM" id="SignalP"/>
    </source>
</evidence>
<feature type="signal peptide" evidence="1">
    <location>
        <begin position="1"/>
        <end position="29"/>
    </location>
</feature>
<evidence type="ECO:0000313" key="3">
    <source>
        <dbReference type="Proteomes" id="UP001603013"/>
    </source>
</evidence>
<accession>A0ABW6YM82</accession>
<dbReference type="PROSITE" id="PS51257">
    <property type="entry name" value="PROKAR_LIPOPROTEIN"/>
    <property type="match status" value="1"/>
</dbReference>
<sequence length="113" mass="12123">MSLRVLRTALAAIVIAGSGLIVTTTPAQAAGACKTLSAPGGGSAYMCKSWNSVGGGYYNGSWWSQGPVPTKVYLKVIEDSWEHEAAFSGSYNHREFVQLKLCYTLTDRCGTPW</sequence>
<keyword evidence="1" id="KW-0732">Signal</keyword>
<feature type="chain" id="PRO_5045891440" evidence="1">
    <location>
        <begin position="30"/>
        <end position="113"/>
    </location>
</feature>
<keyword evidence="3" id="KW-1185">Reference proteome</keyword>
<dbReference type="EMBL" id="JBIBSM010000029">
    <property type="protein sequence ID" value="MFF8280981.1"/>
    <property type="molecule type" value="Genomic_DNA"/>
</dbReference>
<comment type="caution">
    <text evidence="2">The sequence shown here is derived from an EMBL/GenBank/DDBJ whole genome shotgun (WGS) entry which is preliminary data.</text>
</comment>
<proteinExistence type="predicted"/>